<organism evidence="2 3">
    <name type="scientific">Chlorella sorokiniana</name>
    <name type="common">Freshwater green alga</name>
    <dbReference type="NCBI Taxonomy" id="3076"/>
    <lineage>
        <taxon>Eukaryota</taxon>
        <taxon>Viridiplantae</taxon>
        <taxon>Chlorophyta</taxon>
        <taxon>core chlorophytes</taxon>
        <taxon>Trebouxiophyceae</taxon>
        <taxon>Chlorellales</taxon>
        <taxon>Chlorellaceae</taxon>
        <taxon>Chlorella clade</taxon>
        <taxon>Chlorella</taxon>
    </lineage>
</organism>
<gene>
    <name evidence="2" type="ORF">C2E21_2842</name>
</gene>
<dbReference type="OrthoDB" id="191601at2759"/>
<evidence type="ECO:0000256" key="1">
    <source>
        <dbReference type="SAM" id="MobiDB-lite"/>
    </source>
</evidence>
<dbReference type="Pfam" id="PF05742">
    <property type="entry name" value="TANGO2"/>
    <property type="match status" value="2"/>
</dbReference>
<feature type="compositionally biased region" description="Gly residues" evidence="1">
    <location>
        <begin position="377"/>
        <end position="394"/>
    </location>
</feature>
<dbReference type="PANTHER" id="PTHR17985:SF8">
    <property type="entry name" value="TRANSPORT AND GOLGI ORGANIZATION PROTEIN 2 HOMOLOG"/>
    <property type="match status" value="1"/>
</dbReference>
<keyword evidence="3" id="KW-1185">Reference proteome</keyword>
<feature type="compositionally biased region" description="Gly residues" evidence="1">
    <location>
        <begin position="539"/>
        <end position="550"/>
    </location>
</feature>
<feature type="compositionally biased region" description="Low complexity" evidence="1">
    <location>
        <begin position="147"/>
        <end position="159"/>
    </location>
</feature>
<feature type="region of interest" description="Disordered" evidence="1">
    <location>
        <begin position="111"/>
        <end position="162"/>
    </location>
</feature>
<evidence type="ECO:0000313" key="2">
    <source>
        <dbReference type="EMBL" id="PRW58684.1"/>
    </source>
</evidence>
<feature type="compositionally biased region" description="Low complexity" evidence="1">
    <location>
        <begin position="528"/>
        <end position="538"/>
    </location>
</feature>
<feature type="compositionally biased region" description="Low complexity" evidence="1">
    <location>
        <begin position="111"/>
        <end position="129"/>
    </location>
</feature>
<name>A0A2P6TX94_CHLSO</name>
<dbReference type="PROSITE" id="PS51257">
    <property type="entry name" value="PROKAR_LIPOPROTEIN"/>
    <property type="match status" value="1"/>
</dbReference>
<proteinExistence type="predicted"/>
<dbReference type="EMBL" id="LHPG02000005">
    <property type="protein sequence ID" value="PRW58684.1"/>
    <property type="molecule type" value="Genomic_DNA"/>
</dbReference>
<dbReference type="AlphaFoldDB" id="A0A2P6TX94"/>
<feature type="region of interest" description="Disordered" evidence="1">
    <location>
        <begin position="524"/>
        <end position="559"/>
    </location>
</feature>
<accession>A0A2P6TX94</accession>
<dbReference type="PANTHER" id="PTHR17985">
    <property type="entry name" value="SER/THR-RICH PROTEIN T10 IN DGCR REGION"/>
    <property type="match status" value="1"/>
</dbReference>
<dbReference type="Proteomes" id="UP000239899">
    <property type="component" value="Unassembled WGS sequence"/>
</dbReference>
<comment type="caution">
    <text evidence="2">The sequence shown here is derived from an EMBL/GenBank/DDBJ whole genome shotgun (WGS) entry which is preliminary data.</text>
</comment>
<evidence type="ECO:0000313" key="3">
    <source>
        <dbReference type="Proteomes" id="UP000239899"/>
    </source>
</evidence>
<feature type="region of interest" description="Disordered" evidence="1">
    <location>
        <begin position="360"/>
        <end position="394"/>
    </location>
</feature>
<protein>
    <submittedName>
        <fullName evidence="2">Transport and Golgi organization 2-like protein</fullName>
    </submittedName>
</protein>
<reference evidence="2 3" key="1">
    <citation type="journal article" date="2018" name="Plant J.">
        <title>Genome sequences of Chlorella sorokiniana UTEX 1602 and Micractinium conductrix SAG 241.80: implications to maltose excretion by a green alga.</title>
        <authorList>
            <person name="Arriola M.B."/>
            <person name="Velmurugan N."/>
            <person name="Zhang Y."/>
            <person name="Plunkett M.H."/>
            <person name="Hondzo H."/>
            <person name="Barney B.M."/>
        </authorList>
    </citation>
    <scope>NUCLEOTIDE SEQUENCE [LARGE SCALE GENOMIC DNA]</scope>
    <source>
        <strain evidence="3">UTEX 1602</strain>
    </source>
</reference>
<sequence>MDPQREQQLAQAAQQLAGAVYHFLQQAAAACSSLNAALFAAQATAPLPVHLPLIPVPPAALPLPDMFSTPVKQPPPKSVSFPQLDSSPLWSPMALFQASLQQHTLPLGGLAAAANGPTRSTARAGAGTARRGGHHSPPKQPPPLFDAGQQAQQAQQAGGLHHWKSEVSANMAALSPLPNGLGGGSLPPAAAADPISPRALPDLPLLLLFNRDEVLDRPTRPSHWWQDLPHVLGGRDLQAGGTWMALSTTGRAAFLTNFRQLRDAGQQGAPSRGALPVNFVNGQAAPEEYLAAVDAEAYPGFNLMAADLRCRRMAYLCSKQPDQGPQLVSPGLHGVTNGVLEAHWPKVDEGRRLLQQLLDSGAFNGGSRPSGSSGDSAAGGNGNSGGASNGSGGGECAGCDPSAAAGGSNGGSAAGGNAAGTASGNGAGSGCGTSVPWDDLFQLLSDDRRLEEDPARLPDTGYGSAFEAAVSGIFVQPVDTRWGLFGTRSQTVVAVWADGRGELRERYVGQDGIWQEQQHRFDIPSLQAGPASAAAAAGEGAGAQGSGGGGGEEEQPAAA</sequence>
<dbReference type="InterPro" id="IPR008551">
    <property type="entry name" value="TANGO2"/>
</dbReference>
<feature type="compositionally biased region" description="Low complexity" evidence="1">
    <location>
        <begin position="365"/>
        <end position="376"/>
    </location>
</feature>